<evidence type="ECO:0000313" key="1">
    <source>
        <dbReference type="EMBL" id="MDT0265573.1"/>
    </source>
</evidence>
<gene>
    <name evidence="1" type="ORF">RM844_04625</name>
</gene>
<protein>
    <submittedName>
        <fullName evidence="1">Uncharacterized protein</fullName>
    </submittedName>
</protein>
<proteinExistence type="predicted"/>
<dbReference type="EMBL" id="JAVREO010000002">
    <property type="protein sequence ID" value="MDT0265573.1"/>
    <property type="molecule type" value="Genomic_DNA"/>
</dbReference>
<reference evidence="2" key="1">
    <citation type="submission" date="2023-07" db="EMBL/GenBank/DDBJ databases">
        <title>30 novel species of actinomycetes from the DSMZ collection.</title>
        <authorList>
            <person name="Nouioui I."/>
        </authorList>
    </citation>
    <scope>NUCLEOTIDE SEQUENCE [LARGE SCALE GENOMIC DNA]</scope>
    <source>
        <strain evidence="2">DSM 44915</strain>
    </source>
</reference>
<sequence>MTDEALTPVILTVTTVRRRDVVTIGGQQLRVSDLHTPRAGYKLVIFESGEILTMTPRTWFSGVRPVPVPSSGRRPVAPLRRR</sequence>
<keyword evidence="2" id="KW-1185">Reference proteome</keyword>
<evidence type="ECO:0000313" key="2">
    <source>
        <dbReference type="Proteomes" id="UP001183410"/>
    </source>
</evidence>
<name>A0ABU2JLG3_9ACTN</name>
<organism evidence="1 2">
    <name type="scientific">Streptomyces chisholmiae</name>
    <dbReference type="NCBI Taxonomy" id="3075540"/>
    <lineage>
        <taxon>Bacteria</taxon>
        <taxon>Bacillati</taxon>
        <taxon>Actinomycetota</taxon>
        <taxon>Actinomycetes</taxon>
        <taxon>Kitasatosporales</taxon>
        <taxon>Streptomycetaceae</taxon>
        <taxon>Streptomyces</taxon>
    </lineage>
</organism>
<comment type="caution">
    <text evidence="1">The sequence shown here is derived from an EMBL/GenBank/DDBJ whole genome shotgun (WGS) entry which is preliminary data.</text>
</comment>
<accession>A0ABU2JLG3</accession>
<dbReference type="RefSeq" id="WP_311665008.1">
    <property type="nucleotide sequence ID" value="NZ_JAVREO010000002.1"/>
</dbReference>
<dbReference type="Proteomes" id="UP001183410">
    <property type="component" value="Unassembled WGS sequence"/>
</dbReference>